<reference evidence="2" key="1">
    <citation type="submission" date="2020-02" db="EMBL/GenBank/DDBJ databases">
        <authorList>
            <person name="Meier V. D."/>
        </authorList>
    </citation>
    <scope>NUCLEOTIDE SEQUENCE</scope>
    <source>
        <strain evidence="2">AVDCRST_MAG66</strain>
    </source>
</reference>
<feature type="region of interest" description="Disordered" evidence="1">
    <location>
        <begin position="16"/>
        <end position="57"/>
    </location>
</feature>
<evidence type="ECO:0000313" key="2">
    <source>
        <dbReference type="EMBL" id="CAA9437366.1"/>
    </source>
</evidence>
<dbReference type="AlphaFoldDB" id="A0A6J4Q928"/>
<name>A0A6J4Q928_9PSEU</name>
<protein>
    <submittedName>
        <fullName evidence="2">Uncharacterized protein</fullName>
    </submittedName>
</protein>
<proteinExistence type="predicted"/>
<organism evidence="2">
    <name type="scientific">uncultured Pseudonocardia sp</name>
    <dbReference type="NCBI Taxonomy" id="211455"/>
    <lineage>
        <taxon>Bacteria</taxon>
        <taxon>Bacillati</taxon>
        <taxon>Actinomycetota</taxon>
        <taxon>Actinomycetes</taxon>
        <taxon>Pseudonocardiales</taxon>
        <taxon>Pseudonocardiaceae</taxon>
        <taxon>Pseudonocardia</taxon>
        <taxon>environmental samples</taxon>
    </lineage>
</organism>
<feature type="non-terminal residue" evidence="2">
    <location>
        <position position="57"/>
    </location>
</feature>
<gene>
    <name evidence="2" type="ORF">AVDCRST_MAG66-3702</name>
</gene>
<feature type="compositionally biased region" description="Basic residues" evidence="1">
    <location>
        <begin position="16"/>
        <end position="28"/>
    </location>
</feature>
<accession>A0A6J4Q928</accession>
<dbReference type="EMBL" id="CADCUS010000519">
    <property type="protein sequence ID" value="CAA9437366.1"/>
    <property type="molecule type" value="Genomic_DNA"/>
</dbReference>
<feature type="non-terminal residue" evidence="2">
    <location>
        <position position="1"/>
    </location>
</feature>
<evidence type="ECO:0000256" key="1">
    <source>
        <dbReference type="SAM" id="MobiDB-lite"/>
    </source>
</evidence>
<sequence>WPCGRRRHGTHAVVMRPRRRPASRRASRTCRGGGPLDPTRVRGGRRPWPSGGRCGCP</sequence>